<gene>
    <name evidence="1" type="ORF">SAMN05192546_104189</name>
</gene>
<sequence length="297" mass="32003">MLQISKCHSVFALGAYETPALKVSSGSEVIFETHDCFQSQIHNEHQSIDQLDWNRINPATGPLYIENAKPGHVLKVEILSITIDQQGVMAAIPGAGLLGDSVTTSEIKIIPIKNNIAQFSEKLNLPVTPSIGVIGVAAKNEPVACGVPGEHGGNMDNKKIRAGSTLYLPVFVEGALLSIGDLHALIGDGEIMVSGLEVGGRVSVRVTVEETFSLTHPFLEDETHYYTIASHKDLLQAVKISTESMHQMLMTRTGISFNEAGMLLSVAGNTEICQVVDPLLTARYALPKKVFQSLMES</sequence>
<reference evidence="1 2" key="1">
    <citation type="submission" date="2016-10" db="EMBL/GenBank/DDBJ databases">
        <authorList>
            <person name="de Groot N.N."/>
        </authorList>
    </citation>
    <scope>NUCLEOTIDE SEQUENCE [LARGE SCALE GENOMIC DNA]</scope>
    <source>
        <strain evidence="1 2">APO</strain>
    </source>
</reference>
<dbReference type="Gene3D" id="2.40.10.120">
    <property type="match status" value="1"/>
</dbReference>
<dbReference type="Proteomes" id="UP000199230">
    <property type="component" value="Unassembled WGS sequence"/>
</dbReference>
<dbReference type="PANTHER" id="PTHR31891">
    <property type="entry name" value="FORMAMIDASE C869.04-RELATED"/>
    <property type="match status" value="1"/>
</dbReference>
<dbReference type="InterPro" id="IPR004304">
    <property type="entry name" value="FmdA_AmdA"/>
</dbReference>
<dbReference type="STRING" id="159292.SAMN05192546_104189"/>
<dbReference type="EMBL" id="FNPV01000004">
    <property type="protein sequence ID" value="SDY77524.1"/>
    <property type="molecule type" value="Genomic_DNA"/>
</dbReference>
<protein>
    <submittedName>
        <fullName evidence="1">Amidase</fullName>
    </submittedName>
</protein>
<organism evidence="1 2">
    <name type="scientific">Tindallia californiensis</name>
    <dbReference type="NCBI Taxonomy" id="159292"/>
    <lineage>
        <taxon>Bacteria</taxon>
        <taxon>Bacillati</taxon>
        <taxon>Bacillota</taxon>
        <taxon>Clostridia</taxon>
        <taxon>Peptostreptococcales</taxon>
        <taxon>Tindalliaceae</taxon>
        <taxon>Tindallia</taxon>
    </lineage>
</organism>
<dbReference type="Gene3D" id="3.10.28.20">
    <property type="entry name" value="Acetamidase/Formamidase-like domains"/>
    <property type="match status" value="1"/>
</dbReference>
<dbReference type="AlphaFoldDB" id="A0A1H3MM67"/>
<accession>A0A1H3MM67</accession>
<dbReference type="Gene3D" id="2.60.120.580">
    <property type="entry name" value="Acetamidase/Formamidase-like domains"/>
    <property type="match status" value="1"/>
</dbReference>
<evidence type="ECO:0000313" key="1">
    <source>
        <dbReference type="EMBL" id="SDY77524.1"/>
    </source>
</evidence>
<dbReference type="GO" id="GO:0016811">
    <property type="term" value="F:hydrolase activity, acting on carbon-nitrogen (but not peptide) bonds, in linear amides"/>
    <property type="evidence" value="ECO:0007669"/>
    <property type="project" value="InterPro"/>
</dbReference>
<keyword evidence="2" id="KW-1185">Reference proteome</keyword>
<name>A0A1H3MM67_9FIRM</name>
<dbReference type="SUPFAM" id="SSF141130">
    <property type="entry name" value="Acetamidase/Formamidase-like"/>
    <property type="match status" value="1"/>
</dbReference>
<evidence type="ECO:0000313" key="2">
    <source>
        <dbReference type="Proteomes" id="UP000199230"/>
    </source>
</evidence>
<dbReference type="RefSeq" id="WP_093312723.1">
    <property type="nucleotide sequence ID" value="NZ_FNPV01000004.1"/>
</dbReference>
<dbReference type="OrthoDB" id="9811740at2"/>
<proteinExistence type="predicted"/>
<dbReference type="PANTHER" id="PTHR31891:SF1">
    <property type="entry name" value="FORMAMIDASE C869.04-RELATED"/>
    <property type="match status" value="1"/>
</dbReference>
<dbReference type="Pfam" id="PF03069">
    <property type="entry name" value="FmdA_AmdA"/>
    <property type="match status" value="2"/>
</dbReference>